<dbReference type="InterPro" id="IPR042228">
    <property type="entry name" value="Dynein_linker_3"/>
</dbReference>
<dbReference type="GO" id="GO:0030286">
    <property type="term" value="C:dynein complex"/>
    <property type="evidence" value="ECO:0007669"/>
    <property type="project" value="InterPro"/>
</dbReference>
<dbReference type="InterPro" id="IPR013602">
    <property type="entry name" value="Dynein_heavy_linker"/>
</dbReference>
<evidence type="ECO:0000259" key="1">
    <source>
        <dbReference type="Pfam" id="PF08393"/>
    </source>
</evidence>
<gene>
    <name evidence="2" type="primary">Dnah5</name>
    <name evidence="2" type="ORF">SNAT2548_LOCUS1686</name>
</gene>
<dbReference type="GO" id="GO:0051959">
    <property type="term" value="F:dynein light intermediate chain binding"/>
    <property type="evidence" value="ECO:0007669"/>
    <property type="project" value="InterPro"/>
</dbReference>
<keyword evidence="3" id="KW-1185">Reference proteome</keyword>
<protein>
    <submittedName>
        <fullName evidence="2">Dnah5 protein</fullName>
    </submittedName>
</protein>
<proteinExistence type="predicted"/>
<accession>A0A812HL21</accession>
<dbReference type="Gene3D" id="1.10.287.2620">
    <property type="match status" value="1"/>
</dbReference>
<dbReference type="InterPro" id="IPR026983">
    <property type="entry name" value="DHC"/>
</dbReference>
<organism evidence="2 3">
    <name type="scientific">Symbiodinium natans</name>
    <dbReference type="NCBI Taxonomy" id="878477"/>
    <lineage>
        <taxon>Eukaryota</taxon>
        <taxon>Sar</taxon>
        <taxon>Alveolata</taxon>
        <taxon>Dinophyceae</taxon>
        <taxon>Suessiales</taxon>
        <taxon>Symbiodiniaceae</taxon>
        <taxon>Symbiodinium</taxon>
    </lineage>
</organism>
<feature type="domain" description="Dynein heavy chain linker" evidence="1">
    <location>
        <begin position="102"/>
        <end position="247"/>
    </location>
</feature>
<dbReference type="EMBL" id="CAJNDS010000096">
    <property type="protein sequence ID" value="CAE6954500.1"/>
    <property type="molecule type" value="Genomic_DNA"/>
</dbReference>
<name>A0A812HL21_9DINO</name>
<evidence type="ECO:0000313" key="3">
    <source>
        <dbReference type="Proteomes" id="UP000604046"/>
    </source>
</evidence>
<evidence type="ECO:0000313" key="2">
    <source>
        <dbReference type="EMBL" id="CAE6954500.1"/>
    </source>
</evidence>
<comment type="caution">
    <text evidence="2">The sequence shown here is derived from an EMBL/GenBank/DDBJ whole genome shotgun (WGS) entry which is preliminary data.</text>
</comment>
<dbReference type="PANTHER" id="PTHR45703:SF37">
    <property type="entry name" value="DYNEINS HEAVY CHAIN"/>
    <property type="match status" value="1"/>
</dbReference>
<dbReference type="OrthoDB" id="345349at2759"/>
<dbReference type="GO" id="GO:0007018">
    <property type="term" value="P:microtubule-based movement"/>
    <property type="evidence" value="ECO:0007669"/>
    <property type="project" value="InterPro"/>
</dbReference>
<dbReference type="GO" id="GO:0045505">
    <property type="term" value="F:dynein intermediate chain binding"/>
    <property type="evidence" value="ECO:0007669"/>
    <property type="project" value="InterPro"/>
</dbReference>
<reference evidence="2" key="1">
    <citation type="submission" date="2021-02" db="EMBL/GenBank/DDBJ databases">
        <authorList>
            <person name="Dougan E. K."/>
            <person name="Rhodes N."/>
            <person name="Thang M."/>
            <person name="Chan C."/>
        </authorList>
    </citation>
    <scope>NUCLEOTIDE SEQUENCE</scope>
</reference>
<dbReference type="PANTHER" id="PTHR45703">
    <property type="entry name" value="DYNEIN HEAVY CHAIN"/>
    <property type="match status" value="1"/>
</dbReference>
<feature type="domain" description="Dynein heavy chain linker" evidence="1">
    <location>
        <begin position="307"/>
        <end position="382"/>
    </location>
</feature>
<dbReference type="Gene3D" id="3.20.180.20">
    <property type="entry name" value="Dynein heavy chain, N-terminal domain 2"/>
    <property type="match status" value="1"/>
</dbReference>
<dbReference type="Pfam" id="PF08393">
    <property type="entry name" value="DHC_N2"/>
    <property type="match status" value="2"/>
</dbReference>
<sequence length="394" mass="46398">MLERNWKELLEDTEKRQQELSEKQIHYKKDLIKTVNAFKKDVARFRAEYERSGPMVKGIPPREAVERLKRFKEEFEVRDRKQEIYYIGEDLFGVPHQRYPALDTTRQELGYLSQLYDLYVAVLETIKDWRDYLWCDVGENMEDMQKKIDNFAGRCKKMPKQLREWPAYNELKKEIEDFQGVLPLLLELGKPSIMPRHWQQVMDITGKDLPIDSENFKLQSLIDAQLNEFTDEISDICEGADKQLAQRHSIPFKEELNGLLSTLSDTGDTIERWFKAKKFQQIDKDWIKIMQKSADTKYVVPCCQRLRFYFTSDPVLLKILSQGSDPESIQEDFEKLFDAINRVLVQFDKVDRKKIVLCMQERGKTPVQAQGNIEDWLLALEDGSPLRGRQAKVA</sequence>
<dbReference type="Proteomes" id="UP000604046">
    <property type="component" value="Unassembled WGS sequence"/>
</dbReference>
<dbReference type="AlphaFoldDB" id="A0A812HL21"/>